<dbReference type="InterPro" id="IPR011009">
    <property type="entry name" value="Kinase-like_dom_sf"/>
</dbReference>
<comment type="subcellular location">
    <subcellularLocation>
        <location evidence="1">Chromosome</location>
        <location evidence="1">Centromere</location>
        <location evidence="1">Kinetochore</location>
    </subcellularLocation>
</comment>
<dbReference type="SUPFAM" id="SSF56112">
    <property type="entry name" value="Protein kinase-like (PK-like)"/>
    <property type="match status" value="1"/>
</dbReference>
<proteinExistence type="predicted"/>
<feature type="region of interest" description="Disordered" evidence="5">
    <location>
        <begin position="1517"/>
        <end position="1537"/>
    </location>
</feature>
<evidence type="ECO:0000256" key="4">
    <source>
        <dbReference type="ARBA" id="ARBA00023328"/>
    </source>
</evidence>
<feature type="domain" description="Protein kinase" evidence="6">
    <location>
        <begin position="1032"/>
        <end position="1545"/>
    </location>
</feature>
<accession>A0A1Y2FEC0</accession>
<feature type="domain" description="BUB1 N-terminal" evidence="7">
    <location>
        <begin position="69"/>
        <end position="232"/>
    </location>
</feature>
<dbReference type="Proteomes" id="UP000193920">
    <property type="component" value="Unassembled WGS sequence"/>
</dbReference>
<dbReference type="GO" id="GO:0007094">
    <property type="term" value="P:mitotic spindle assembly checkpoint signaling"/>
    <property type="evidence" value="ECO:0007669"/>
    <property type="project" value="InterPro"/>
</dbReference>
<protein>
    <recommendedName>
        <fullName evidence="10">Protein kinase domain-containing protein</fullName>
    </recommendedName>
</protein>
<dbReference type="PROSITE" id="PS00108">
    <property type="entry name" value="PROTEIN_KINASE_ST"/>
    <property type="match status" value="1"/>
</dbReference>
<keyword evidence="3" id="KW-0995">Kinetochore</keyword>
<feature type="compositionally biased region" description="Basic and acidic residues" evidence="5">
    <location>
        <begin position="1466"/>
        <end position="1476"/>
    </location>
</feature>
<comment type="caution">
    <text evidence="8">The sequence shown here is derived from an EMBL/GenBank/DDBJ whole genome shotgun (WGS) entry which is preliminary data.</text>
</comment>
<name>A0A1Y2FEC0_9FUNG</name>
<dbReference type="PROSITE" id="PS51489">
    <property type="entry name" value="BUB1_N"/>
    <property type="match status" value="1"/>
</dbReference>
<feature type="compositionally biased region" description="Low complexity" evidence="5">
    <location>
        <begin position="1215"/>
        <end position="1226"/>
    </location>
</feature>
<feature type="region of interest" description="Disordered" evidence="5">
    <location>
        <begin position="1387"/>
        <end position="1409"/>
    </location>
</feature>
<evidence type="ECO:0000259" key="7">
    <source>
        <dbReference type="PROSITE" id="PS51489"/>
    </source>
</evidence>
<dbReference type="GO" id="GO:0000776">
    <property type="term" value="C:kinetochore"/>
    <property type="evidence" value="ECO:0007669"/>
    <property type="project" value="UniProtKB-KW"/>
</dbReference>
<feature type="region of interest" description="Disordered" evidence="5">
    <location>
        <begin position="837"/>
        <end position="857"/>
    </location>
</feature>
<feature type="region of interest" description="Disordered" evidence="5">
    <location>
        <begin position="1452"/>
        <end position="1497"/>
    </location>
</feature>
<dbReference type="Gene3D" id="1.10.510.10">
    <property type="entry name" value="Transferase(Phosphotransferase) domain 1"/>
    <property type="match status" value="4"/>
</dbReference>
<evidence type="ECO:0000259" key="6">
    <source>
        <dbReference type="PROSITE" id="PS50011"/>
    </source>
</evidence>
<feature type="compositionally biased region" description="Basic and acidic residues" evidence="5">
    <location>
        <begin position="764"/>
        <end position="777"/>
    </location>
</feature>
<evidence type="ECO:0008006" key="10">
    <source>
        <dbReference type="Google" id="ProtNLM"/>
    </source>
</evidence>
<keyword evidence="2" id="KW-0158">Chromosome</keyword>
<evidence type="ECO:0000256" key="5">
    <source>
        <dbReference type="SAM" id="MobiDB-lite"/>
    </source>
</evidence>
<reference evidence="8 9" key="1">
    <citation type="submission" date="2016-08" db="EMBL/GenBank/DDBJ databases">
        <title>A Parts List for Fungal Cellulosomes Revealed by Comparative Genomics.</title>
        <authorList>
            <consortium name="DOE Joint Genome Institute"/>
            <person name="Haitjema C.H."/>
            <person name="Gilmore S.P."/>
            <person name="Henske J.K."/>
            <person name="Solomon K.V."/>
            <person name="De Groot R."/>
            <person name="Kuo A."/>
            <person name="Mondo S.J."/>
            <person name="Salamov A.A."/>
            <person name="Labutti K."/>
            <person name="Zhao Z."/>
            <person name="Chiniquy J."/>
            <person name="Barry K."/>
            <person name="Brewer H.M."/>
            <person name="Purvine S.O."/>
            <person name="Wright A.T."/>
            <person name="Boxma B."/>
            <person name="Van Alen T."/>
            <person name="Hackstein J.H."/>
            <person name="Baker S.E."/>
            <person name="Grigoriev I.V."/>
            <person name="O'Malley M.A."/>
        </authorList>
    </citation>
    <scope>NUCLEOTIDE SEQUENCE [LARGE SCALE GENOMIC DNA]</scope>
    <source>
        <strain evidence="8 9">G1</strain>
    </source>
</reference>
<dbReference type="InterPro" id="IPR013212">
    <property type="entry name" value="Mad3/Bub1_I"/>
</dbReference>
<feature type="compositionally biased region" description="Acidic residues" evidence="5">
    <location>
        <begin position="1477"/>
        <end position="1489"/>
    </location>
</feature>
<dbReference type="EMBL" id="MCOG01000010">
    <property type="protein sequence ID" value="ORY81656.1"/>
    <property type="molecule type" value="Genomic_DNA"/>
</dbReference>
<keyword evidence="9" id="KW-1185">Reference proteome</keyword>
<evidence type="ECO:0000313" key="9">
    <source>
        <dbReference type="Proteomes" id="UP000193920"/>
    </source>
</evidence>
<feature type="compositionally biased region" description="Polar residues" evidence="5">
    <location>
        <begin position="753"/>
        <end position="763"/>
    </location>
</feature>
<keyword evidence="4" id="KW-0137">Centromere</keyword>
<dbReference type="InterPro" id="IPR015661">
    <property type="entry name" value="Bub1/Mad3"/>
</dbReference>
<dbReference type="PANTHER" id="PTHR14030">
    <property type="entry name" value="MITOTIC CHECKPOINT SERINE/THREONINE-PROTEIN KINASE BUB1"/>
    <property type="match status" value="1"/>
</dbReference>
<feature type="region of interest" description="Disordered" evidence="5">
    <location>
        <begin position="722"/>
        <end position="795"/>
    </location>
</feature>
<dbReference type="InterPro" id="IPR000719">
    <property type="entry name" value="Prot_kinase_dom"/>
</dbReference>
<dbReference type="Gene3D" id="1.25.40.430">
    <property type="match status" value="1"/>
</dbReference>
<feature type="compositionally biased region" description="Basic residues" evidence="5">
    <location>
        <begin position="1387"/>
        <end position="1398"/>
    </location>
</feature>
<dbReference type="InterPro" id="IPR008271">
    <property type="entry name" value="Ser/Thr_kinase_AS"/>
</dbReference>
<feature type="compositionally biased region" description="Low complexity" evidence="5">
    <location>
        <begin position="1523"/>
        <end position="1534"/>
    </location>
</feature>
<gene>
    <name evidence="8" type="ORF">LY90DRAFT_664196</name>
</gene>
<dbReference type="Pfam" id="PF08311">
    <property type="entry name" value="Mad3_BUB1_I"/>
    <property type="match status" value="1"/>
</dbReference>
<dbReference type="GO" id="GO:0004672">
    <property type="term" value="F:protein kinase activity"/>
    <property type="evidence" value="ECO:0007669"/>
    <property type="project" value="InterPro"/>
</dbReference>
<evidence type="ECO:0000256" key="1">
    <source>
        <dbReference type="ARBA" id="ARBA00004629"/>
    </source>
</evidence>
<dbReference type="GO" id="GO:0005524">
    <property type="term" value="F:ATP binding"/>
    <property type="evidence" value="ECO:0007669"/>
    <property type="project" value="InterPro"/>
</dbReference>
<organism evidence="8 9">
    <name type="scientific">Neocallimastix californiae</name>
    <dbReference type="NCBI Taxonomy" id="1754190"/>
    <lineage>
        <taxon>Eukaryota</taxon>
        <taxon>Fungi</taxon>
        <taxon>Fungi incertae sedis</taxon>
        <taxon>Chytridiomycota</taxon>
        <taxon>Chytridiomycota incertae sedis</taxon>
        <taxon>Neocallimastigomycetes</taxon>
        <taxon>Neocallimastigales</taxon>
        <taxon>Neocallimastigaceae</taxon>
        <taxon>Neocallimastix</taxon>
    </lineage>
</organism>
<evidence type="ECO:0000313" key="8">
    <source>
        <dbReference type="EMBL" id="ORY81656.1"/>
    </source>
</evidence>
<evidence type="ECO:0000256" key="3">
    <source>
        <dbReference type="ARBA" id="ARBA00022838"/>
    </source>
</evidence>
<feature type="compositionally biased region" description="Polar residues" evidence="5">
    <location>
        <begin position="848"/>
        <end position="857"/>
    </location>
</feature>
<dbReference type="OrthoDB" id="248495at2759"/>
<dbReference type="STRING" id="1754190.A0A1Y2FEC0"/>
<dbReference type="SMART" id="SM00777">
    <property type="entry name" value="Mad3_BUB1_I"/>
    <property type="match status" value="1"/>
</dbReference>
<evidence type="ECO:0000256" key="2">
    <source>
        <dbReference type="ARBA" id="ARBA00022454"/>
    </source>
</evidence>
<feature type="compositionally biased region" description="Acidic residues" evidence="5">
    <location>
        <begin position="1452"/>
        <end position="1462"/>
    </location>
</feature>
<feature type="compositionally biased region" description="Low complexity" evidence="5">
    <location>
        <begin position="1399"/>
        <end position="1408"/>
    </location>
</feature>
<sequence length="1688" mass="196506">MKEKLDISRNSMINNQLYMEMQNKDVYGEENNRSSLNNSFFQFNNLEILSYSMIFDNEIKSLKQLKILFKKSLNLIDELDDPLDVFNSYIQWLQLNYQSIENFSIEDEVIPIIMQALKLLNGDPRYVNDIRYLRFWVIYSSFVDDPISIFEFLEKNNLCLKLAAYYEEFSKLKEIEKRFDEAKKIYHLGLKRKARPFLRLKRNYEALKKRMEFINQHQDNEIYRSKNNNINNKDTINNKKDITIDTKNKIKNLDFEEMQYNSIDYLNNNYNYSNDESSNEEEELQLSDLNVIEHEIESESNQKSINKNSEDSTPVLRNESIVVNNIEIENNFAKDNSSSVLYNSNNNSKLKSINKNSINNNNMSLSRDKNIIKIGTKKLSLNLSYSQYKYLLNNQWNYLKCKVYDYKGERISYEELRAIINGYSLNVDESMEQSSIVNPSDVDMDIDQEDNDEKFEEIFTNISTNISKNSKNSRHVTPDKRRNLKHLEDTPTPVYVDNDTLKKYSQRQDTINDDGDGAIPVYQNNNQSKDGSIDSASSLFPSVYKFNEDKNISPSSLNIKNGKNQNYTDIIRNKKSRNEKEEEYTDRVIIDKLKSSIDDLDRNVNHIKETINSINDHDSKIRHSETNSILRSTVNSIFKPKENEVDDSLDSDVYIYDANEEQNDYTHITPKNLIKVVDLQSSIKAKKNRVRRNSQLALTMKNKEKFNRKSDIMDEIYRREKEGYDNEDDDDNIYNSNHYHYATPTKNQHQELDSISPTYIQYTKNKEYRREEVDKNKSKYNNNSNNNMDDKENHPRKSLVRSINNNINNSNKNDNYFYNRTIDLNQSMENLKLSSSLPYREESEGDENVSNSSDGENIISHFSSVKKPIQGTVISHQSYDDEYSSSNLKFSQNLTDISPRRSTNKKDRKLRTSAIISNSLYPSGNSNNNNNIVLRKNNYAIMDIETSNPYIDRKFNDITDEYFKNLIKEINNATINNKAVDYTKRPEFLKLKCIIEDYTRATGNAVRNPSPTLLEDEIKKGISYVFYENNSCKVIKEIGRGEFSKIYLVGLNSLDDELSSVDQYNPSSTTAISNGDRNSLVGSTSHKMRLSLPMNTKRIKLALKIQHNAINSMEYYNIQKLHQRVQSNESMNSSFVKVKQLYKYKNACHILMEYCEFGSLLEALNYQFCIQSDISSNAAMTNTYDTLLNHSIKNISSALNRAQVKGTSHRRSRSRNTINTSTNATSAGITGNSGSGLGSESRERIQQCILSSAMDYDGLDESRKIHEVLVIFYTIEILKMVETLHQSNIIHSDIKIDNFMLRMPLIESYKNYIYDDKELCSPRYCTEGQQGWNNYGLTLIDFGQSIDLTDFTSEGNLWFRQTLSEYQSTTKNTTSDALNMNSSIHLSRKKSIGRRSTSRSRSATTSTSIYDKNQGNHCWEIRHHQPYLYEIDWYGVAGVIHALLFNEYMEIEEEEEEEEEENTTYLHDKEKNNRYNDDDDDDDDGEEYPPYENYSSSRSNYETYTIYDYSGQNKKPIKKTVYPSSSTSSPSPSSIFNKKKPHLRITKTFKRYWQRELWQRLFDVLLNAKTVNSDLTLDSLTLYTPSTLPNNNTSTTSTNKQFSPSSSSQRFYSSTATATTTTSTSTPTPSSLTDFNKYYEQRFPKIHEIRKIRQEFESWLTQHDRSSQYHLLGYLRLLSAQCIAINKF</sequence>
<feature type="region of interest" description="Disordered" evidence="5">
    <location>
        <begin position="1204"/>
        <end position="1240"/>
    </location>
</feature>
<dbReference type="PROSITE" id="PS50011">
    <property type="entry name" value="PROTEIN_KINASE_DOM"/>
    <property type="match status" value="1"/>
</dbReference>
<feature type="region of interest" description="Disordered" evidence="5">
    <location>
        <begin position="1586"/>
        <end position="1630"/>
    </location>
</feature>